<sequence length="169" mass="17987">MTFKVFTVLAVVAVANSAVIPGAPVVAEVDTPAHYSYGYQVSDPITGDHKHQQETRHGDAVQGSYSLVESDGTRRIVEYAADDISGFNAVVRKEPLAVHAAAPVVPHVAPQVPAVNPQVVPSVAAVHPVTPQVVPSVAARVAVPSYSPYHAAYTHSVYSPYHHYGHYAF</sequence>
<dbReference type="GO" id="GO:0042302">
    <property type="term" value="F:structural constituent of cuticle"/>
    <property type="evidence" value="ECO:0007669"/>
    <property type="project" value="UniProtKB-UniRule"/>
</dbReference>
<reference evidence="4 5" key="1">
    <citation type="journal article" date="2021" name="BMC Biol.">
        <title>Horizontally acquired antibacterial genes associated with adaptive radiation of ladybird beetles.</title>
        <authorList>
            <person name="Li H.S."/>
            <person name="Tang X.F."/>
            <person name="Huang Y.H."/>
            <person name="Xu Z.Y."/>
            <person name="Chen M.L."/>
            <person name="Du X.Y."/>
            <person name="Qiu B.Y."/>
            <person name="Chen P.T."/>
            <person name="Zhang W."/>
            <person name="Slipinski A."/>
            <person name="Escalona H.E."/>
            <person name="Waterhouse R.M."/>
            <person name="Zwick A."/>
            <person name="Pang H."/>
        </authorList>
    </citation>
    <scope>NUCLEOTIDE SEQUENCE [LARGE SCALE GENOMIC DNA]</scope>
    <source>
        <strain evidence="4">SYSU2018</strain>
    </source>
</reference>
<dbReference type="InterPro" id="IPR051217">
    <property type="entry name" value="Insect_Cuticle_Struc_Prot"/>
</dbReference>
<evidence type="ECO:0000313" key="5">
    <source>
        <dbReference type="Proteomes" id="UP001516400"/>
    </source>
</evidence>
<evidence type="ECO:0000256" key="1">
    <source>
        <dbReference type="ARBA" id="ARBA00022460"/>
    </source>
</evidence>
<evidence type="ECO:0000256" key="3">
    <source>
        <dbReference type="SAM" id="SignalP"/>
    </source>
</evidence>
<proteinExistence type="predicted"/>
<dbReference type="PROSITE" id="PS00233">
    <property type="entry name" value="CHIT_BIND_RR_1"/>
    <property type="match status" value="1"/>
</dbReference>
<keyword evidence="5" id="KW-1185">Reference proteome</keyword>
<dbReference type="InterPro" id="IPR000618">
    <property type="entry name" value="Insect_cuticle"/>
</dbReference>
<keyword evidence="1 2" id="KW-0193">Cuticle</keyword>
<dbReference type="Pfam" id="PF00379">
    <property type="entry name" value="Chitin_bind_4"/>
    <property type="match status" value="1"/>
</dbReference>
<gene>
    <name evidence="4" type="ORF">HHI36_021785</name>
</gene>
<dbReference type="PANTHER" id="PTHR12236">
    <property type="entry name" value="STRUCTURAL CONTITUENT OF CUTICLE"/>
    <property type="match status" value="1"/>
</dbReference>
<dbReference type="PANTHER" id="PTHR12236:SF86">
    <property type="entry name" value="CCP84AC-RELATED"/>
    <property type="match status" value="1"/>
</dbReference>
<comment type="caution">
    <text evidence="4">The sequence shown here is derived from an EMBL/GenBank/DDBJ whole genome shotgun (WGS) entry which is preliminary data.</text>
</comment>
<dbReference type="EMBL" id="JABFTP020000042">
    <property type="protein sequence ID" value="KAL3271296.1"/>
    <property type="molecule type" value="Genomic_DNA"/>
</dbReference>
<accession>A0ABD2MXY2</accession>
<organism evidence="4 5">
    <name type="scientific">Cryptolaemus montrouzieri</name>
    <dbReference type="NCBI Taxonomy" id="559131"/>
    <lineage>
        <taxon>Eukaryota</taxon>
        <taxon>Metazoa</taxon>
        <taxon>Ecdysozoa</taxon>
        <taxon>Arthropoda</taxon>
        <taxon>Hexapoda</taxon>
        <taxon>Insecta</taxon>
        <taxon>Pterygota</taxon>
        <taxon>Neoptera</taxon>
        <taxon>Endopterygota</taxon>
        <taxon>Coleoptera</taxon>
        <taxon>Polyphaga</taxon>
        <taxon>Cucujiformia</taxon>
        <taxon>Coccinelloidea</taxon>
        <taxon>Coccinellidae</taxon>
        <taxon>Scymninae</taxon>
        <taxon>Scymnini</taxon>
        <taxon>Cryptolaemus</taxon>
    </lineage>
</organism>
<evidence type="ECO:0000256" key="2">
    <source>
        <dbReference type="PROSITE-ProRule" id="PRU00497"/>
    </source>
</evidence>
<keyword evidence="3" id="KW-0732">Signal</keyword>
<dbReference type="AlphaFoldDB" id="A0ABD2MXY2"/>
<feature type="signal peptide" evidence="3">
    <location>
        <begin position="1"/>
        <end position="17"/>
    </location>
</feature>
<feature type="chain" id="PRO_5044750912" description="Cuticle protein" evidence="3">
    <location>
        <begin position="18"/>
        <end position="169"/>
    </location>
</feature>
<evidence type="ECO:0008006" key="6">
    <source>
        <dbReference type="Google" id="ProtNLM"/>
    </source>
</evidence>
<protein>
    <recommendedName>
        <fullName evidence="6">Cuticle protein</fullName>
    </recommendedName>
</protein>
<dbReference type="PROSITE" id="PS51155">
    <property type="entry name" value="CHIT_BIND_RR_2"/>
    <property type="match status" value="1"/>
</dbReference>
<dbReference type="PRINTS" id="PR00947">
    <property type="entry name" value="CUTICLE"/>
</dbReference>
<dbReference type="InterPro" id="IPR031311">
    <property type="entry name" value="CHIT_BIND_RR_consensus"/>
</dbReference>
<name>A0ABD2MXY2_9CUCU</name>
<evidence type="ECO:0000313" key="4">
    <source>
        <dbReference type="EMBL" id="KAL3271296.1"/>
    </source>
</evidence>
<dbReference type="Proteomes" id="UP001516400">
    <property type="component" value="Unassembled WGS sequence"/>
</dbReference>